<dbReference type="EMBL" id="BGPR01025118">
    <property type="protein sequence ID" value="GBN93744.1"/>
    <property type="molecule type" value="Genomic_DNA"/>
</dbReference>
<sequence length="189" mass="22303">MQNKRDQCAKEFSHDCRVNDVPEQEAHTSQQQTRIEGWENALRKLAARSKKGFKYWNCRNIFTYVSELHIHMQNPCEPILSKPNLGEPNQYEGGGCSEECSHEWKLKEYLEVQWEVGPFECEHCDCVFKRKGNLTSHIWKYHESEMEAYFSKQESKNELKCGKCSRKFTNESELNYHLQQNSCDPNPCK</sequence>
<keyword evidence="1" id="KW-0479">Metal-binding</keyword>
<dbReference type="Gene3D" id="3.30.160.60">
    <property type="entry name" value="Classic Zinc Finger"/>
    <property type="match status" value="1"/>
</dbReference>
<dbReference type="PROSITE" id="PS00028">
    <property type="entry name" value="ZINC_FINGER_C2H2_1"/>
    <property type="match status" value="1"/>
</dbReference>
<comment type="caution">
    <text evidence="3">The sequence shown here is derived from an EMBL/GenBank/DDBJ whole genome shotgun (WGS) entry which is preliminary data.</text>
</comment>
<dbReference type="Proteomes" id="UP000499080">
    <property type="component" value="Unassembled WGS sequence"/>
</dbReference>
<keyword evidence="1" id="KW-0862">Zinc</keyword>
<protein>
    <recommendedName>
        <fullName evidence="2">C2H2-type domain-containing protein</fullName>
    </recommendedName>
</protein>
<dbReference type="GO" id="GO:0008270">
    <property type="term" value="F:zinc ion binding"/>
    <property type="evidence" value="ECO:0007669"/>
    <property type="project" value="UniProtKB-KW"/>
</dbReference>
<keyword evidence="1" id="KW-0863">Zinc-finger</keyword>
<evidence type="ECO:0000313" key="4">
    <source>
        <dbReference type="Proteomes" id="UP000499080"/>
    </source>
</evidence>
<evidence type="ECO:0000313" key="3">
    <source>
        <dbReference type="EMBL" id="GBN93744.1"/>
    </source>
</evidence>
<proteinExistence type="predicted"/>
<keyword evidence="4" id="KW-1185">Reference proteome</keyword>
<evidence type="ECO:0000256" key="1">
    <source>
        <dbReference type="PROSITE-ProRule" id="PRU00042"/>
    </source>
</evidence>
<dbReference type="SUPFAM" id="SSF57667">
    <property type="entry name" value="beta-beta-alpha zinc fingers"/>
    <property type="match status" value="1"/>
</dbReference>
<reference evidence="3 4" key="1">
    <citation type="journal article" date="2019" name="Sci. Rep.">
        <title>Orb-weaving spider Araneus ventricosus genome elucidates the spidroin gene catalogue.</title>
        <authorList>
            <person name="Kono N."/>
            <person name="Nakamura H."/>
            <person name="Ohtoshi R."/>
            <person name="Moran D.A.P."/>
            <person name="Shinohara A."/>
            <person name="Yoshida Y."/>
            <person name="Fujiwara M."/>
            <person name="Mori M."/>
            <person name="Tomita M."/>
            <person name="Arakawa K."/>
        </authorList>
    </citation>
    <scope>NUCLEOTIDE SEQUENCE [LARGE SCALE GENOMIC DNA]</scope>
</reference>
<feature type="domain" description="C2H2-type" evidence="2">
    <location>
        <begin position="159"/>
        <end position="187"/>
    </location>
</feature>
<dbReference type="AlphaFoldDB" id="A0A4Y2SZI7"/>
<name>A0A4Y2SZI7_ARAVE</name>
<dbReference type="OrthoDB" id="427030at2759"/>
<evidence type="ECO:0000259" key="2">
    <source>
        <dbReference type="PROSITE" id="PS50157"/>
    </source>
</evidence>
<dbReference type="SMART" id="SM00355">
    <property type="entry name" value="ZnF_C2H2"/>
    <property type="match status" value="2"/>
</dbReference>
<accession>A0A4Y2SZI7</accession>
<organism evidence="3 4">
    <name type="scientific">Araneus ventricosus</name>
    <name type="common">Orbweaver spider</name>
    <name type="synonym">Epeira ventricosa</name>
    <dbReference type="NCBI Taxonomy" id="182803"/>
    <lineage>
        <taxon>Eukaryota</taxon>
        <taxon>Metazoa</taxon>
        <taxon>Ecdysozoa</taxon>
        <taxon>Arthropoda</taxon>
        <taxon>Chelicerata</taxon>
        <taxon>Arachnida</taxon>
        <taxon>Araneae</taxon>
        <taxon>Araneomorphae</taxon>
        <taxon>Entelegynae</taxon>
        <taxon>Araneoidea</taxon>
        <taxon>Araneidae</taxon>
        <taxon>Araneus</taxon>
    </lineage>
</organism>
<dbReference type="PROSITE" id="PS50157">
    <property type="entry name" value="ZINC_FINGER_C2H2_2"/>
    <property type="match status" value="2"/>
</dbReference>
<dbReference type="InterPro" id="IPR036236">
    <property type="entry name" value="Znf_C2H2_sf"/>
</dbReference>
<dbReference type="InterPro" id="IPR013087">
    <property type="entry name" value="Znf_C2H2_type"/>
</dbReference>
<gene>
    <name evidence="3" type="ORF">AVEN_35202_1</name>
</gene>
<dbReference type="Pfam" id="PF00096">
    <property type="entry name" value="zf-C2H2"/>
    <property type="match status" value="2"/>
</dbReference>
<feature type="domain" description="C2H2-type" evidence="2">
    <location>
        <begin position="119"/>
        <end position="147"/>
    </location>
</feature>